<dbReference type="PANTHER" id="PTHR21310">
    <property type="entry name" value="AMINOGLYCOSIDE PHOSPHOTRANSFERASE-RELATED-RELATED"/>
    <property type="match status" value="1"/>
</dbReference>
<dbReference type="SUPFAM" id="SSF56112">
    <property type="entry name" value="Protein kinase-like (PK-like)"/>
    <property type="match status" value="1"/>
</dbReference>
<sequence>MTTEIFFSSRTLGDISNHQLQLMLDRFALGSLISSEMTPNGVGKQTLLIQSTTGKYVLKGNPLYTGQFMEEKYFVDQLSKRTQLPVPVPYIVDESTDIFGWSYAIMPRLTGCHINDLEGLQDEEKQQIGILLARTLHELHQWKTDRYGEYDAAARNIRPFAEGYQAWLYGRIKYWLEDAKKYSDVSSMDIQWVDDMLFNSLKAFTNCSIVPSFVMGDFNPNNILVQMDTGAPRVSGIFDFTMGYFADGLADLPPMLSSFLDDGEMELAKSMLNQYYRLTAEKELFVERLKIHMLHQRILDWGCAYATRQVTWDPVLPFYQWVEKYTDSLQELLEQQL</sequence>
<gene>
    <name evidence="2" type="ORF">BK138_24050</name>
</gene>
<dbReference type="Proteomes" id="UP000187172">
    <property type="component" value="Unassembled WGS sequence"/>
</dbReference>
<dbReference type="InterPro" id="IPR011009">
    <property type="entry name" value="Kinase-like_dom_sf"/>
</dbReference>
<protein>
    <submittedName>
        <fullName evidence="2">Phosphotransferase</fullName>
    </submittedName>
</protein>
<dbReference type="EMBL" id="MRTP01000008">
    <property type="protein sequence ID" value="OMF52077.1"/>
    <property type="molecule type" value="Genomic_DNA"/>
</dbReference>
<reference evidence="2 3" key="1">
    <citation type="submission" date="2016-11" db="EMBL/GenBank/DDBJ databases">
        <title>Paenibacillus species isolates.</title>
        <authorList>
            <person name="Beno S.M."/>
        </authorList>
    </citation>
    <scope>NUCLEOTIDE SEQUENCE [LARGE SCALE GENOMIC DNA]</scope>
    <source>
        <strain evidence="2 3">FSL R5-0378</strain>
    </source>
</reference>
<accession>A0A1R1EJU3</accession>
<comment type="caution">
    <text evidence="2">The sequence shown here is derived from an EMBL/GenBank/DDBJ whole genome shotgun (WGS) entry which is preliminary data.</text>
</comment>
<name>A0A1R1EJU3_9BACL</name>
<dbReference type="STRING" id="297318.BK138_24050"/>
<keyword evidence="3" id="KW-1185">Reference proteome</keyword>
<dbReference type="GO" id="GO:0016740">
    <property type="term" value="F:transferase activity"/>
    <property type="evidence" value="ECO:0007669"/>
    <property type="project" value="UniProtKB-KW"/>
</dbReference>
<dbReference type="Pfam" id="PF01636">
    <property type="entry name" value="APH"/>
    <property type="match status" value="1"/>
</dbReference>
<feature type="domain" description="Aminoglycoside phosphotransferase" evidence="1">
    <location>
        <begin position="41"/>
        <end position="275"/>
    </location>
</feature>
<dbReference type="InterPro" id="IPR051678">
    <property type="entry name" value="AGP_Transferase"/>
</dbReference>
<dbReference type="AlphaFoldDB" id="A0A1R1EJU3"/>
<evidence type="ECO:0000313" key="3">
    <source>
        <dbReference type="Proteomes" id="UP000187172"/>
    </source>
</evidence>
<evidence type="ECO:0000313" key="2">
    <source>
        <dbReference type="EMBL" id="OMF52077.1"/>
    </source>
</evidence>
<proteinExistence type="predicted"/>
<dbReference type="InterPro" id="IPR002575">
    <property type="entry name" value="Aminoglycoside_PTrfase"/>
</dbReference>
<dbReference type="Gene3D" id="3.90.1200.10">
    <property type="match status" value="1"/>
</dbReference>
<organism evidence="2 3">
    <name type="scientific">Paenibacillus rhizosphaerae</name>
    <dbReference type="NCBI Taxonomy" id="297318"/>
    <lineage>
        <taxon>Bacteria</taxon>
        <taxon>Bacillati</taxon>
        <taxon>Bacillota</taxon>
        <taxon>Bacilli</taxon>
        <taxon>Bacillales</taxon>
        <taxon>Paenibacillaceae</taxon>
        <taxon>Paenibacillus</taxon>
    </lineage>
</organism>
<keyword evidence="2" id="KW-0808">Transferase</keyword>
<evidence type="ECO:0000259" key="1">
    <source>
        <dbReference type="Pfam" id="PF01636"/>
    </source>
</evidence>